<feature type="transmembrane region" description="Helical" evidence="9">
    <location>
        <begin position="159"/>
        <end position="178"/>
    </location>
</feature>
<feature type="transmembrane region" description="Helical" evidence="9">
    <location>
        <begin position="131"/>
        <end position="153"/>
    </location>
</feature>
<feature type="region of interest" description="Disordered" evidence="8">
    <location>
        <begin position="486"/>
        <end position="531"/>
    </location>
</feature>
<feature type="transmembrane region" description="Helical" evidence="9">
    <location>
        <begin position="52"/>
        <end position="70"/>
    </location>
</feature>
<keyword evidence="5 9" id="KW-1133">Transmembrane helix</keyword>
<evidence type="ECO:0000256" key="3">
    <source>
        <dbReference type="ARBA" id="ARBA00022448"/>
    </source>
</evidence>
<evidence type="ECO:0000256" key="5">
    <source>
        <dbReference type="ARBA" id="ARBA00022989"/>
    </source>
</evidence>
<organism evidence="10 11">
    <name type="scientific">Brevibacterium pityocampae</name>
    <dbReference type="NCBI Taxonomy" id="506594"/>
    <lineage>
        <taxon>Bacteria</taxon>
        <taxon>Bacillati</taxon>
        <taxon>Actinomycetota</taxon>
        <taxon>Actinomycetes</taxon>
        <taxon>Micrococcales</taxon>
        <taxon>Brevibacteriaceae</taxon>
        <taxon>Brevibacterium</taxon>
    </lineage>
</organism>
<accession>A0ABP8JG84</accession>
<evidence type="ECO:0000313" key="10">
    <source>
        <dbReference type="EMBL" id="GAA4390263.1"/>
    </source>
</evidence>
<dbReference type="PROSITE" id="PS50283">
    <property type="entry name" value="NA_SOLUT_SYMP_3"/>
    <property type="match status" value="1"/>
</dbReference>
<dbReference type="PANTHER" id="PTHR48086">
    <property type="entry name" value="SODIUM/PROLINE SYMPORTER-RELATED"/>
    <property type="match status" value="1"/>
</dbReference>
<reference evidence="11" key="1">
    <citation type="journal article" date="2019" name="Int. J. Syst. Evol. Microbiol.">
        <title>The Global Catalogue of Microorganisms (GCM) 10K type strain sequencing project: providing services to taxonomists for standard genome sequencing and annotation.</title>
        <authorList>
            <consortium name="The Broad Institute Genomics Platform"/>
            <consortium name="The Broad Institute Genome Sequencing Center for Infectious Disease"/>
            <person name="Wu L."/>
            <person name="Ma J."/>
        </authorList>
    </citation>
    <scope>NUCLEOTIDE SEQUENCE [LARGE SCALE GENOMIC DNA]</scope>
    <source>
        <strain evidence="11">JCM 17808</strain>
    </source>
</reference>
<dbReference type="InterPro" id="IPR001734">
    <property type="entry name" value="Na/solute_symporter"/>
</dbReference>
<sequence>MLYSGDQQVILTVITIAYFFFLIGVSVWIGLKQIKTYEDYNVASRSVTLFPLILTYVGTAIGGSILLGLITNGYSLGMGQQWFNAGIILASVLMAVFFIKRIRVLGEKNNYVTIGDFTAHRFGSAARIPTTIAVLTAYCAITGMQFVSIGLILNLIANVPMTAAIIISAVMLTIKTVFGGLKAVVWQDAFHGTLQTIAVFGLFVLVLVAAGDFSQVQANAEAQGLGKLMDPMGIGFAEVAVYALTVGAYQLVRQDLWQRAWAGKDLKTVIKGYWIALALMTATMVMVIWIGVWARFGIGLESEDPTLVYYELIAELLPFEVVIILIVALMATVISCADSFFMCGASSIVNDVIKPRLAKDTSQKALLRWSRIAVVITAVIALVLALAVPVLVELWVTGTAMLVSGLLFPAIVALYFTRVSGRAALTSMWVGLVVSIGWTLLGGPFGIHPVFLGLPLSIVTYLVIHAIDRRRLVEFAGLPPEETRLVLDSERSDGAGDEASGTGGTDAGARGDGRAAGTSAAASMEPGRRPQ</sequence>
<proteinExistence type="inferred from homology"/>
<evidence type="ECO:0000256" key="8">
    <source>
        <dbReference type="SAM" id="MobiDB-lite"/>
    </source>
</evidence>
<evidence type="ECO:0000256" key="6">
    <source>
        <dbReference type="ARBA" id="ARBA00023136"/>
    </source>
</evidence>
<keyword evidence="4 9" id="KW-0812">Transmembrane</keyword>
<dbReference type="PANTHER" id="PTHR48086:SF7">
    <property type="entry name" value="SODIUM-SOLUTE SYMPORTER-RELATED"/>
    <property type="match status" value="1"/>
</dbReference>
<feature type="transmembrane region" description="Helical" evidence="9">
    <location>
        <begin position="394"/>
        <end position="416"/>
    </location>
</feature>
<dbReference type="InterPro" id="IPR038377">
    <property type="entry name" value="Na/Glc_symporter_sf"/>
</dbReference>
<feature type="transmembrane region" description="Helical" evidence="9">
    <location>
        <begin position="82"/>
        <end position="99"/>
    </location>
</feature>
<feature type="transmembrane region" description="Helical" evidence="9">
    <location>
        <begin position="369"/>
        <end position="388"/>
    </location>
</feature>
<comment type="caution">
    <text evidence="10">The sequence shown here is derived from an EMBL/GenBank/DDBJ whole genome shotgun (WGS) entry which is preliminary data.</text>
</comment>
<dbReference type="Gene3D" id="1.20.1730.10">
    <property type="entry name" value="Sodium/glucose cotransporter"/>
    <property type="match status" value="1"/>
</dbReference>
<protein>
    <submittedName>
        <fullName evidence="10">Sodium:solute symporter</fullName>
    </submittedName>
</protein>
<evidence type="ECO:0000256" key="4">
    <source>
        <dbReference type="ARBA" id="ARBA00022692"/>
    </source>
</evidence>
<evidence type="ECO:0000256" key="7">
    <source>
        <dbReference type="RuleBase" id="RU362091"/>
    </source>
</evidence>
<dbReference type="InterPro" id="IPR050277">
    <property type="entry name" value="Sodium:Solute_Symporter"/>
</dbReference>
<comment type="subcellular location">
    <subcellularLocation>
        <location evidence="1">Membrane</location>
        <topology evidence="1">Multi-pass membrane protein</topology>
    </subcellularLocation>
</comment>
<evidence type="ECO:0000256" key="2">
    <source>
        <dbReference type="ARBA" id="ARBA00006434"/>
    </source>
</evidence>
<feature type="transmembrane region" description="Helical" evidence="9">
    <location>
        <begin position="423"/>
        <end position="441"/>
    </location>
</feature>
<gene>
    <name evidence="10" type="ORF">GCM10023167_16660</name>
</gene>
<feature type="transmembrane region" description="Helical" evidence="9">
    <location>
        <begin position="316"/>
        <end position="349"/>
    </location>
</feature>
<feature type="transmembrane region" description="Helical" evidence="9">
    <location>
        <begin position="190"/>
        <end position="211"/>
    </location>
</feature>
<feature type="transmembrane region" description="Helical" evidence="9">
    <location>
        <begin position="231"/>
        <end position="252"/>
    </location>
</feature>
<feature type="transmembrane region" description="Helical" evidence="9">
    <location>
        <begin position="447"/>
        <end position="464"/>
    </location>
</feature>
<evidence type="ECO:0000313" key="11">
    <source>
        <dbReference type="Proteomes" id="UP001500642"/>
    </source>
</evidence>
<evidence type="ECO:0000256" key="1">
    <source>
        <dbReference type="ARBA" id="ARBA00004141"/>
    </source>
</evidence>
<dbReference type="EMBL" id="BAABGL010000010">
    <property type="protein sequence ID" value="GAA4390263.1"/>
    <property type="molecule type" value="Genomic_DNA"/>
</dbReference>
<evidence type="ECO:0000256" key="9">
    <source>
        <dbReference type="SAM" id="Phobius"/>
    </source>
</evidence>
<name>A0ABP8JG84_9MICO</name>
<keyword evidence="11" id="KW-1185">Reference proteome</keyword>
<feature type="transmembrane region" description="Helical" evidence="9">
    <location>
        <begin position="273"/>
        <end position="296"/>
    </location>
</feature>
<dbReference type="Pfam" id="PF00474">
    <property type="entry name" value="SSF"/>
    <property type="match status" value="1"/>
</dbReference>
<dbReference type="Proteomes" id="UP001500642">
    <property type="component" value="Unassembled WGS sequence"/>
</dbReference>
<dbReference type="CDD" id="cd10322">
    <property type="entry name" value="SLC5sbd"/>
    <property type="match status" value="1"/>
</dbReference>
<keyword evidence="3" id="KW-0813">Transport</keyword>
<comment type="similarity">
    <text evidence="2 7">Belongs to the sodium:solute symporter (SSF) (TC 2.A.21) family.</text>
</comment>
<feature type="transmembrane region" description="Helical" evidence="9">
    <location>
        <begin position="12"/>
        <end position="31"/>
    </location>
</feature>
<dbReference type="RefSeq" id="WP_295687615.1">
    <property type="nucleotide sequence ID" value="NZ_BAABGL010000010.1"/>
</dbReference>
<keyword evidence="6 9" id="KW-0472">Membrane</keyword>